<dbReference type="OrthoDB" id="1053324at2"/>
<evidence type="ECO:0000313" key="3">
    <source>
        <dbReference type="Proteomes" id="UP000285517"/>
    </source>
</evidence>
<dbReference type="RefSeq" id="WP_128249812.1">
    <property type="nucleotide sequence ID" value="NZ_CP034951.1"/>
</dbReference>
<keyword evidence="3" id="KW-1185">Reference proteome</keyword>
<keyword evidence="1" id="KW-0472">Membrane</keyword>
<keyword evidence="1" id="KW-0812">Transmembrane</keyword>
<dbReference type="EMBL" id="CP034951">
    <property type="protein sequence ID" value="QAA81424.1"/>
    <property type="molecule type" value="Genomic_DNA"/>
</dbReference>
<evidence type="ECO:0000256" key="1">
    <source>
        <dbReference type="SAM" id="Phobius"/>
    </source>
</evidence>
<organism evidence="2 3">
    <name type="scientific">Aequorivita ciconiae</name>
    <dbReference type="NCBI Taxonomy" id="2494375"/>
    <lineage>
        <taxon>Bacteria</taxon>
        <taxon>Pseudomonadati</taxon>
        <taxon>Bacteroidota</taxon>
        <taxon>Flavobacteriia</taxon>
        <taxon>Flavobacteriales</taxon>
        <taxon>Flavobacteriaceae</taxon>
        <taxon>Aequorivita</taxon>
    </lineage>
</organism>
<dbReference type="Proteomes" id="UP000285517">
    <property type="component" value="Chromosome"/>
</dbReference>
<accession>A0A410G2B2</accession>
<protein>
    <submittedName>
        <fullName evidence="2">Uncharacterized protein</fullName>
    </submittedName>
</protein>
<dbReference type="AlphaFoldDB" id="A0A410G2B2"/>
<keyword evidence="1" id="KW-1133">Transmembrane helix</keyword>
<sequence length="304" mass="33095">MATPTINEIQTQILNTAAGADALPATAVLTENEQATLGNLTSTSKVSIFRLIIYVVAVVAWSLHKLWAILSADIDERIAVSRPFSRGWYTQTALNYQHGQELPETGIYDNTGLTIAEIAARKIVAKAAVVEGSMNGHGILRIKVAKSIDGELQPLSYEEHAGFRAYLNLMGAAGISLATSSAEADKLKVHYKIYYDPTILNNLGQRLDGTDNNPVISALRAYLIDKNARDFNGELSLQHLNDVVENVAGVTDVFLQSASSAYTGFNYDDGNPQGNVGPIVEFRQPQSGYFKLDIPNSTFQYIAR</sequence>
<feature type="transmembrane region" description="Helical" evidence="1">
    <location>
        <begin position="51"/>
        <end position="70"/>
    </location>
</feature>
<gene>
    <name evidence="2" type="ORF">EI546_06625</name>
</gene>
<name>A0A410G2B2_9FLAO</name>
<proteinExistence type="predicted"/>
<dbReference type="KEGG" id="aev:EI546_06625"/>
<evidence type="ECO:0000313" key="2">
    <source>
        <dbReference type="EMBL" id="QAA81424.1"/>
    </source>
</evidence>
<reference evidence="2 3" key="1">
    <citation type="submission" date="2019-01" db="EMBL/GenBank/DDBJ databases">
        <title>Complete genome sequencing of Aequorivita sp. H23M31.</title>
        <authorList>
            <person name="Bae J.-W."/>
        </authorList>
    </citation>
    <scope>NUCLEOTIDE SEQUENCE [LARGE SCALE GENOMIC DNA]</scope>
    <source>
        <strain evidence="2 3">H23M31</strain>
    </source>
</reference>